<gene>
    <name evidence="2" type="ORF">BP5796_13040</name>
</gene>
<name>A0A3D8Q588_9HELO</name>
<evidence type="ECO:0000313" key="2">
    <source>
        <dbReference type="EMBL" id="RDW56973.1"/>
    </source>
</evidence>
<feature type="signal peptide" evidence="1">
    <location>
        <begin position="1"/>
        <end position="19"/>
    </location>
</feature>
<dbReference type="EMBL" id="PDLN01000024">
    <property type="protein sequence ID" value="RDW56973.1"/>
    <property type="molecule type" value="Genomic_DNA"/>
</dbReference>
<organism evidence="2 3">
    <name type="scientific">Coleophoma crateriformis</name>
    <dbReference type="NCBI Taxonomy" id="565419"/>
    <lineage>
        <taxon>Eukaryota</taxon>
        <taxon>Fungi</taxon>
        <taxon>Dikarya</taxon>
        <taxon>Ascomycota</taxon>
        <taxon>Pezizomycotina</taxon>
        <taxon>Leotiomycetes</taxon>
        <taxon>Helotiales</taxon>
        <taxon>Dermateaceae</taxon>
        <taxon>Coleophoma</taxon>
    </lineage>
</organism>
<accession>A0A3D8Q588</accession>
<reference evidence="2 3" key="1">
    <citation type="journal article" date="2018" name="IMA Fungus">
        <title>IMA Genome-F 9: Draft genome sequence of Annulohypoxylon stygium, Aspergillus mulundensis, Berkeleyomyces basicola (syn. Thielaviopsis basicola), Ceratocystis smalleyi, two Cercospora beticola strains, Coleophoma cylindrospora, Fusarium fracticaudum, Phialophora cf. hyalina, and Morchella septimelata.</title>
        <authorList>
            <person name="Wingfield B.D."/>
            <person name="Bills G.F."/>
            <person name="Dong Y."/>
            <person name="Huang W."/>
            <person name="Nel W.J."/>
            <person name="Swalarsk-Parry B.S."/>
            <person name="Vaghefi N."/>
            <person name="Wilken P.M."/>
            <person name="An Z."/>
            <person name="de Beer Z.W."/>
            <person name="De Vos L."/>
            <person name="Chen L."/>
            <person name="Duong T.A."/>
            <person name="Gao Y."/>
            <person name="Hammerbacher A."/>
            <person name="Kikkert J.R."/>
            <person name="Li Y."/>
            <person name="Li H."/>
            <person name="Li K."/>
            <person name="Li Q."/>
            <person name="Liu X."/>
            <person name="Ma X."/>
            <person name="Naidoo K."/>
            <person name="Pethybridge S.J."/>
            <person name="Sun J."/>
            <person name="Steenkamp E.T."/>
            <person name="van der Nest M.A."/>
            <person name="van Wyk S."/>
            <person name="Wingfield M.J."/>
            <person name="Xiong C."/>
            <person name="Yue Q."/>
            <person name="Zhang X."/>
        </authorList>
    </citation>
    <scope>NUCLEOTIDE SEQUENCE [LARGE SCALE GENOMIC DNA]</scope>
    <source>
        <strain evidence="2 3">BP5796</strain>
    </source>
</reference>
<dbReference type="Gene3D" id="3.10.450.50">
    <property type="match status" value="1"/>
</dbReference>
<dbReference type="SUPFAM" id="SSF54427">
    <property type="entry name" value="NTF2-like"/>
    <property type="match status" value="1"/>
</dbReference>
<dbReference type="InterPro" id="IPR032710">
    <property type="entry name" value="NTF2-like_dom_sf"/>
</dbReference>
<evidence type="ECO:0008006" key="4">
    <source>
        <dbReference type="Google" id="ProtNLM"/>
    </source>
</evidence>
<evidence type="ECO:0000313" key="3">
    <source>
        <dbReference type="Proteomes" id="UP000256328"/>
    </source>
</evidence>
<protein>
    <recommendedName>
        <fullName evidence="4">SnoaL-like domain-containing protein</fullName>
    </recommendedName>
</protein>
<comment type="caution">
    <text evidence="2">The sequence shown here is derived from an EMBL/GenBank/DDBJ whole genome shotgun (WGS) entry which is preliminary data.</text>
</comment>
<sequence>MLLGRSILALVTAHAVASAFQIPVVWDAKSTSIDTEPLEKRPFDFENPETNCKYVSQPWIFDVFQNIATDMEGVFKYAADDITFRIMGHHPFAGHYDNAMVAYANSLWRLNNCLQDRKVDAKIWGIHGGCDQAWTVMEFYFNATTNRGDFWELTSLWVARWGEDKKLHEVRTYVDAGQIIKTLMDNEIYFNSSDRVYHSDFVPGPAGLPPWMNKTGLAKEVNPEL</sequence>
<proteinExistence type="predicted"/>
<dbReference type="AlphaFoldDB" id="A0A3D8Q588"/>
<dbReference type="OrthoDB" id="3592146at2759"/>
<keyword evidence="3" id="KW-1185">Reference proteome</keyword>
<dbReference type="Proteomes" id="UP000256328">
    <property type="component" value="Unassembled WGS sequence"/>
</dbReference>
<keyword evidence="1" id="KW-0732">Signal</keyword>
<feature type="chain" id="PRO_5017535942" description="SnoaL-like domain-containing protein" evidence="1">
    <location>
        <begin position="20"/>
        <end position="225"/>
    </location>
</feature>
<evidence type="ECO:0000256" key="1">
    <source>
        <dbReference type="SAM" id="SignalP"/>
    </source>
</evidence>